<name>A0A075A758_OPIVI</name>
<dbReference type="CTD" id="20314232"/>
<reference evidence="1 2" key="1">
    <citation type="submission" date="2013-11" db="EMBL/GenBank/DDBJ databases">
        <title>Opisthorchis viverrini - life in the bile duct.</title>
        <authorList>
            <person name="Young N.D."/>
            <person name="Nagarajan N."/>
            <person name="Lin S.J."/>
            <person name="Korhonen P.K."/>
            <person name="Jex A.R."/>
            <person name="Hall R.S."/>
            <person name="Safavi-Hemami H."/>
            <person name="Kaewkong W."/>
            <person name="Bertrand D."/>
            <person name="Gao S."/>
            <person name="Seet Q."/>
            <person name="Wongkham S."/>
            <person name="Teh B.T."/>
            <person name="Wongkham C."/>
            <person name="Intapan P.M."/>
            <person name="Maleewong W."/>
            <person name="Yang X."/>
            <person name="Hu M."/>
            <person name="Wang Z."/>
            <person name="Hofmann A."/>
            <person name="Sternberg P.W."/>
            <person name="Tan P."/>
            <person name="Wang J."/>
            <person name="Gasser R.B."/>
        </authorList>
    </citation>
    <scope>NUCLEOTIDE SEQUENCE [LARGE SCALE GENOMIC DNA]</scope>
</reference>
<dbReference type="AlphaFoldDB" id="A0A075A758"/>
<accession>A0A075A758</accession>
<evidence type="ECO:0000313" key="2">
    <source>
        <dbReference type="Proteomes" id="UP000054324"/>
    </source>
</evidence>
<proteinExistence type="predicted"/>
<dbReference type="RefSeq" id="XP_009161965.1">
    <property type="nucleotide sequence ID" value="XM_009163701.1"/>
</dbReference>
<organism evidence="1 2">
    <name type="scientific">Opisthorchis viverrini</name>
    <name type="common">Southeast Asian liver fluke</name>
    <dbReference type="NCBI Taxonomy" id="6198"/>
    <lineage>
        <taxon>Eukaryota</taxon>
        <taxon>Metazoa</taxon>
        <taxon>Spiralia</taxon>
        <taxon>Lophotrochozoa</taxon>
        <taxon>Platyhelminthes</taxon>
        <taxon>Trematoda</taxon>
        <taxon>Digenea</taxon>
        <taxon>Opisthorchiida</taxon>
        <taxon>Opisthorchiata</taxon>
        <taxon>Opisthorchiidae</taxon>
        <taxon>Opisthorchis</taxon>
    </lineage>
</organism>
<dbReference type="EMBL" id="KL596619">
    <property type="protein sequence ID" value="KER34177.1"/>
    <property type="molecule type" value="Genomic_DNA"/>
</dbReference>
<dbReference type="GeneID" id="20314232"/>
<sequence length="132" mass="15211">MNAGRWTRGSYGSHCEFNRARRMPTSLPQENFYRIKKTDERDNVGRNLEYELIMLTFNSHAPVPYGLSGTLYCDQQALKDQLGCDLNWLIRNSAANQELSSPLTPSCKIRTVMDLTRRLRQLDYTQFAASSQ</sequence>
<dbReference type="KEGG" id="ovi:T265_00044"/>
<gene>
    <name evidence="1" type="ORF">T265_00044</name>
</gene>
<keyword evidence="2" id="KW-1185">Reference proteome</keyword>
<evidence type="ECO:0000313" key="1">
    <source>
        <dbReference type="EMBL" id="KER34177.1"/>
    </source>
</evidence>
<protein>
    <submittedName>
        <fullName evidence="1">Uncharacterized protein</fullName>
    </submittedName>
</protein>
<dbReference type="Proteomes" id="UP000054324">
    <property type="component" value="Unassembled WGS sequence"/>
</dbReference>